<accession>A0ABC8QCR4</accession>
<gene>
    <name evidence="1" type="ORF">LMG18096_02729</name>
</gene>
<evidence type="ECO:0000313" key="1">
    <source>
        <dbReference type="EMBL" id="CAJ0792783.1"/>
    </source>
</evidence>
<evidence type="ECO:0008006" key="3">
    <source>
        <dbReference type="Google" id="ProtNLM"/>
    </source>
</evidence>
<name>A0ABC8QCR4_9RALS</name>
<dbReference type="InterPro" id="IPR012337">
    <property type="entry name" value="RNaseH-like_sf"/>
</dbReference>
<dbReference type="CDD" id="cd04659">
    <property type="entry name" value="Piwi_piwi-like_ProArk"/>
    <property type="match status" value="1"/>
</dbReference>
<dbReference type="InterPro" id="IPR036397">
    <property type="entry name" value="RNaseH_sf"/>
</dbReference>
<proteinExistence type="predicted"/>
<dbReference type="EMBL" id="CATZAT010000005">
    <property type="protein sequence ID" value="CAJ0792783.1"/>
    <property type="molecule type" value="Genomic_DNA"/>
</dbReference>
<dbReference type="SUPFAM" id="SSF53098">
    <property type="entry name" value="Ribonuclease H-like"/>
    <property type="match status" value="1"/>
</dbReference>
<dbReference type="Proteomes" id="UP001189663">
    <property type="component" value="Unassembled WGS sequence"/>
</dbReference>
<reference evidence="1 2" key="1">
    <citation type="submission" date="2023-07" db="EMBL/GenBank/DDBJ databases">
        <authorList>
            <person name="Peeters C."/>
        </authorList>
    </citation>
    <scope>NUCLEOTIDE SEQUENCE [LARGE SCALE GENOMIC DNA]</scope>
    <source>
        <strain evidence="1 2">LMG 18096</strain>
    </source>
</reference>
<comment type="caution">
    <text evidence="1">The sequence shown here is derived from an EMBL/GenBank/DDBJ whole genome shotgun (WGS) entry which is preliminary data.</text>
</comment>
<sequence length="498" mass="54219">MGAAKPRPCLLSPVEMTMDYNLSKVPPFSLLDEPELTFNADDTAIDVNPLRGLLRFGAYNGPTFSGYTPELRVAAIAPVSGWPRLRGLIDTVRAGHEAKDRANYVPAFPGFEGLFKVPLVAAPKEVHIKWPDDLTALGRGGAPHERLFAAMSDAMARLDAMRDKFDVVLVHLPDKWAPAFNAAGFDAHDALKALGAKYAIPTQVINDRVFNFGLKASLAWRLSIALFVKAGGVPWKLAPMKGVPEGTAYVGLAYALRGDPRAAQFVTCCSQVFDADGGGMQFVAFEARDPVANPQEARRNPFLSRSDMRAVMARSLSLYLTRNGGRLPRRLVIHKTTSFKDDELRGVFDALSTVPEVECIEIGNSATWRGVWLKQSSKPGTRSEPDRAPVPRGTVLIRTGNSALVWAAGNAPSAGLGKPLLYQGGKSIPRPLNIIRHAGSGPLEVAALETLALTKMDWNNDALYDPVPVTIRYSQKLARTIANVPQLPGNHYPYRLFM</sequence>
<dbReference type="Gene3D" id="3.30.420.10">
    <property type="entry name" value="Ribonuclease H-like superfamily/Ribonuclease H"/>
    <property type="match status" value="1"/>
</dbReference>
<dbReference type="AlphaFoldDB" id="A0ABC8QCR4"/>
<dbReference type="Gene3D" id="3.40.50.2300">
    <property type="match status" value="1"/>
</dbReference>
<keyword evidence="2" id="KW-1185">Reference proteome</keyword>
<organism evidence="1 2">
    <name type="scientific">Ralstonia holmesii</name>
    <dbReference type="NCBI Taxonomy" id="3058602"/>
    <lineage>
        <taxon>Bacteria</taxon>
        <taxon>Pseudomonadati</taxon>
        <taxon>Pseudomonadota</taxon>
        <taxon>Betaproteobacteria</taxon>
        <taxon>Burkholderiales</taxon>
        <taxon>Burkholderiaceae</taxon>
        <taxon>Ralstonia</taxon>
    </lineage>
</organism>
<evidence type="ECO:0000313" key="2">
    <source>
        <dbReference type="Proteomes" id="UP001189663"/>
    </source>
</evidence>
<protein>
    <recommendedName>
        <fullName evidence="3">Piwi domain-containing protein</fullName>
    </recommendedName>
</protein>